<organism evidence="2 3">
    <name type="scientific">Penicillium digitatum</name>
    <name type="common">Green mold</name>
    <dbReference type="NCBI Taxonomy" id="36651"/>
    <lineage>
        <taxon>Eukaryota</taxon>
        <taxon>Fungi</taxon>
        <taxon>Dikarya</taxon>
        <taxon>Ascomycota</taxon>
        <taxon>Pezizomycotina</taxon>
        <taxon>Eurotiomycetes</taxon>
        <taxon>Eurotiomycetidae</taxon>
        <taxon>Eurotiales</taxon>
        <taxon>Aspergillaceae</taxon>
        <taxon>Penicillium</taxon>
    </lineage>
</organism>
<dbReference type="EMBL" id="CP060776">
    <property type="protein sequence ID" value="QQK44645.1"/>
    <property type="molecule type" value="Genomic_DNA"/>
</dbReference>
<evidence type="ECO:0000256" key="1">
    <source>
        <dbReference type="SAM" id="MobiDB-lite"/>
    </source>
</evidence>
<evidence type="ECO:0000313" key="2">
    <source>
        <dbReference type="EMBL" id="QQK44645.1"/>
    </source>
</evidence>
<dbReference type="VEuPathDB" id="FungiDB:PDIP_64560"/>
<dbReference type="AlphaFoldDB" id="A0A7T7BLX1"/>
<dbReference type="Proteomes" id="UP000595662">
    <property type="component" value="Chromosome 3"/>
</dbReference>
<proteinExistence type="predicted"/>
<feature type="region of interest" description="Disordered" evidence="1">
    <location>
        <begin position="1"/>
        <end position="42"/>
    </location>
</feature>
<accession>A0A7T7BLX1</accession>
<gene>
    <name evidence="2" type="ORF">Pdw03_8546</name>
</gene>
<reference evidence="2 3" key="1">
    <citation type="submission" date="2020-08" db="EMBL/GenBank/DDBJ databases">
        <title>The completed genome sequence of the pathogenic ascomycete fungus Penicillium digitatum.</title>
        <authorList>
            <person name="Wang M."/>
        </authorList>
    </citation>
    <scope>NUCLEOTIDE SEQUENCE [LARGE SCALE GENOMIC DNA]</scope>
    <source>
        <strain evidence="2 3">PdW03</strain>
    </source>
</reference>
<dbReference type="GeneID" id="26234772"/>
<name>A0A7T7BLX1_PENDI</name>
<sequence length="157" mass="17755">MADFSDRWSMENGPPTSQTKDESCATPETSKISHYGASRRAATPRIADLRTPAIPPIYQEIPGYEAHRRRQEARALMGSIAERRGKPTPAPILICGDAPSLLSHRRRWVPGEVSVAWRLVFERLAAHCYIDKLLQVCSLGLTTRYELVKWKVHLLHL</sequence>
<protein>
    <submittedName>
        <fullName evidence="2">Zinc finger, MYND-type</fullName>
    </submittedName>
</protein>
<dbReference type="RefSeq" id="XP_065957081.1">
    <property type="nucleotide sequence ID" value="XM_066101998.1"/>
</dbReference>
<evidence type="ECO:0000313" key="3">
    <source>
        <dbReference type="Proteomes" id="UP000595662"/>
    </source>
</evidence>